<keyword evidence="2" id="KW-0812">Transmembrane</keyword>
<keyword evidence="2" id="KW-1133">Transmembrane helix</keyword>
<evidence type="ECO:0000313" key="4">
    <source>
        <dbReference type="Proteomes" id="UP000250140"/>
    </source>
</evidence>
<feature type="transmembrane region" description="Helical" evidence="2">
    <location>
        <begin position="128"/>
        <end position="147"/>
    </location>
</feature>
<feature type="transmembrane region" description="Helical" evidence="2">
    <location>
        <begin position="221"/>
        <end position="249"/>
    </location>
</feature>
<dbReference type="Proteomes" id="UP000250140">
    <property type="component" value="Unassembled WGS sequence"/>
</dbReference>
<protein>
    <submittedName>
        <fullName evidence="3">Uncharacterized protein</fullName>
    </submittedName>
</protein>
<evidence type="ECO:0000256" key="1">
    <source>
        <dbReference type="SAM" id="MobiDB-lite"/>
    </source>
</evidence>
<reference evidence="3 4" key="1">
    <citation type="journal article" date="2016" name="Nat. Commun.">
        <title>Ectomycorrhizal ecology is imprinted in the genome of the dominant symbiotic fungus Cenococcum geophilum.</title>
        <authorList>
            <consortium name="DOE Joint Genome Institute"/>
            <person name="Peter M."/>
            <person name="Kohler A."/>
            <person name="Ohm R.A."/>
            <person name="Kuo A."/>
            <person name="Krutzmann J."/>
            <person name="Morin E."/>
            <person name="Arend M."/>
            <person name="Barry K.W."/>
            <person name="Binder M."/>
            <person name="Choi C."/>
            <person name="Clum A."/>
            <person name="Copeland A."/>
            <person name="Grisel N."/>
            <person name="Haridas S."/>
            <person name="Kipfer T."/>
            <person name="LaButti K."/>
            <person name="Lindquist E."/>
            <person name="Lipzen A."/>
            <person name="Maire R."/>
            <person name="Meier B."/>
            <person name="Mihaltcheva S."/>
            <person name="Molinier V."/>
            <person name="Murat C."/>
            <person name="Poggeler S."/>
            <person name="Quandt C.A."/>
            <person name="Sperisen C."/>
            <person name="Tritt A."/>
            <person name="Tisserant E."/>
            <person name="Crous P.W."/>
            <person name="Henrissat B."/>
            <person name="Nehls U."/>
            <person name="Egli S."/>
            <person name="Spatafora J.W."/>
            <person name="Grigoriev I.V."/>
            <person name="Martin F.M."/>
        </authorList>
    </citation>
    <scope>NUCLEOTIDE SEQUENCE [LARGE SCALE GENOMIC DNA]</scope>
    <source>
        <strain evidence="3 4">CBS 207.34</strain>
    </source>
</reference>
<organism evidence="3 4">
    <name type="scientific">Glonium stellatum</name>
    <dbReference type="NCBI Taxonomy" id="574774"/>
    <lineage>
        <taxon>Eukaryota</taxon>
        <taxon>Fungi</taxon>
        <taxon>Dikarya</taxon>
        <taxon>Ascomycota</taxon>
        <taxon>Pezizomycotina</taxon>
        <taxon>Dothideomycetes</taxon>
        <taxon>Pleosporomycetidae</taxon>
        <taxon>Gloniales</taxon>
        <taxon>Gloniaceae</taxon>
        <taxon>Glonium</taxon>
    </lineage>
</organism>
<keyword evidence="4" id="KW-1185">Reference proteome</keyword>
<feature type="region of interest" description="Disordered" evidence="1">
    <location>
        <begin position="186"/>
        <end position="208"/>
    </location>
</feature>
<name>A0A8E2JS00_9PEZI</name>
<keyword evidence="2" id="KW-0472">Membrane</keyword>
<feature type="compositionally biased region" description="Basic and acidic residues" evidence="1">
    <location>
        <begin position="189"/>
        <end position="199"/>
    </location>
</feature>
<dbReference type="OrthoDB" id="4941332at2759"/>
<evidence type="ECO:0000313" key="3">
    <source>
        <dbReference type="EMBL" id="OCL07308.1"/>
    </source>
</evidence>
<dbReference type="EMBL" id="KV749899">
    <property type="protein sequence ID" value="OCL07308.1"/>
    <property type="molecule type" value="Genomic_DNA"/>
</dbReference>
<feature type="transmembrane region" description="Helical" evidence="2">
    <location>
        <begin position="98"/>
        <end position="116"/>
    </location>
</feature>
<sequence>MADPISLTSGVIGVLSLGFRVLDITKQYLGSVQKPKKFTQQSADERFRMHYGGFTTLMVKMLLPDAFRQVQLIEERIFPGGDEVAITFRSSYISDCNMTAVAGAIIAQVAITALSLPFLSETHWAARAFWMASLISGALSVYFACLLQRTVGVLYRAEDIRNWLTRPDEQTLKMLALVDAVKQVDPQEPDPHQQQKDLEPTGLGTPDMTQARQRIPRSASLFSALVMIAPSSMINIALGAFLLGLGIYLGFLWTRHLDTQGGKNDSRDVFIIFIISTVIIIALYATPAAYKGLEISSIENTNRNIVERNKSKSVESNVVGAQSQDILIQTLIDTLHQTTLAQQAAIKANQQLTAEIAKLASEYGSKPATRALVDDEILQQAHESSTPARNAGG</sequence>
<gene>
    <name evidence="3" type="ORF">AOQ84DRAFT_377815</name>
</gene>
<proteinExistence type="predicted"/>
<accession>A0A8E2JS00</accession>
<evidence type="ECO:0000256" key="2">
    <source>
        <dbReference type="SAM" id="Phobius"/>
    </source>
</evidence>
<dbReference type="AlphaFoldDB" id="A0A8E2JS00"/>
<feature type="transmembrane region" description="Helical" evidence="2">
    <location>
        <begin position="269"/>
        <end position="290"/>
    </location>
</feature>